<keyword evidence="5" id="KW-0597">Phosphoprotein</keyword>
<dbReference type="PROSITE" id="PS50112">
    <property type="entry name" value="PAS"/>
    <property type="match status" value="1"/>
</dbReference>
<keyword evidence="7" id="KW-0285">Flavoprotein</keyword>
<dbReference type="Gene3D" id="3.30.565.10">
    <property type="entry name" value="Histidine kinase-like ATPase, C-terminal domain"/>
    <property type="match status" value="1"/>
</dbReference>
<dbReference type="PANTHER" id="PTHR41523">
    <property type="entry name" value="TWO-COMPONENT SYSTEM SENSOR PROTEIN"/>
    <property type="match status" value="1"/>
</dbReference>
<feature type="domain" description="PAS" evidence="17">
    <location>
        <begin position="155"/>
        <end position="207"/>
    </location>
</feature>
<evidence type="ECO:0000256" key="6">
    <source>
        <dbReference type="ARBA" id="ARBA00022606"/>
    </source>
</evidence>
<keyword evidence="10" id="KW-0677">Repeat</keyword>
<protein>
    <recommendedName>
        <fullName evidence="3">Blue-light-activated histidine kinase</fullName>
        <ecNumber evidence="2">2.7.13.3</ecNumber>
    </recommendedName>
</protein>
<evidence type="ECO:0000256" key="11">
    <source>
        <dbReference type="ARBA" id="ARBA00022741"/>
    </source>
</evidence>
<dbReference type="InterPro" id="IPR035965">
    <property type="entry name" value="PAS-like_dom_sf"/>
</dbReference>
<dbReference type="Pfam" id="PF07536">
    <property type="entry name" value="HWE_HK"/>
    <property type="match status" value="1"/>
</dbReference>
<dbReference type="PROSITE" id="PS50113">
    <property type="entry name" value="PAC"/>
    <property type="match status" value="1"/>
</dbReference>
<evidence type="ECO:0000259" key="17">
    <source>
        <dbReference type="PROSITE" id="PS50112"/>
    </source>
</evidence>
<dbReference type="RefSeq" id="WP_377030020.1">
    <property type="nucleotide sequence ID" value="NZ_JBHOMY010000032.1"/>
</dbReference>
<dbReference type="InterPro" id="IPR036890">
    <property type="entry name" value="HATPase_C_sf"/>
</dbReference>
<keyword evidence="14" id="KW-0157">Chromophore</keyword>
<proteinExistence type="predicted"/>
<evidence type="ECO:0000256" key="12">
    <source>
        <dbReference type="ARBA" id="ARBA00022777"/>
    </source>
</evidence>
<keyword evidence="6" id="KW-0716">Sensory transduction</keyword>
<dbReference type="SMART" id="SM00911">
    <property type="entry name" value="HWE_HK"/>
    <property type="match status" value="1"/>
</dbReference>
<keyword evidence="20" id="KW-1185">Reference proteome</keyword>
<sequence>MGELIRTYDWASTPLGPPASWPQTLKTSVRLMLGTHHPVFIWWGDDLIQFYNDAYRQTMGPERHPGALSQGGRECWAEIWHIVGPQIEYVMAGKGATWQGEQLVPVTRHGRREEMWWTYGYSPIDDGSRPSGVGGVLVLCNDVTYQRTDARLAETQRRLNAVLNNASVSIFLMDDRQQCVYMNAAAEKMTGYTLEEVQGRPLHDVIHHTRPDGSHFPLEECAIDRAFPEDNQMQGEEVFVHKDGSFYPVVFTASPIRDADANTIGTIIEVREISAEKKAQEHQRILINELNHRVKNTLATVQSLAAQSFRGISTEDQPSIKAFEERLFALARAHDVLTRENWEKAELGEILEEVLEPYRRLGSRIEINGSAIALPPGTALALAMAVHELATNAGKYGALSTPEGRVAITWRVTPGDPPHLALRWQERDGPLVTPPTRRGFGTRLIERMLANELSGEVDLAFEPTGVVCSVRAPLAGATFIQPKRAGKARLMTCGCQTTYCVC</sequence>
<evidence type="ECO:0000256" key="13">
    <source>
        <dbReference type="ARBA" id="ARBA00022840"/>
    </source>
</evidence>
<dbReference type="EMBL" id="JBHOMY010000032">
    <property type="protein sequence ID" value="MFC1457819.1"/>
    <property type="molecule type" value="Genomic_DNA"/>
</dbReference>
<keyword evidence="13" id="KW-0067">ATP-binding</keyword>
<evidence type="ECO:0000256" key="16">
    <source>
        <dbReference type="ARBA" id="ARBA00023170"/>
    </source>
</evidence>
<evidence type="ECO:0000256" key="15">
    <source>
        <dbReference type="ARBA" id="ARBA00023026"/>
    </source>
</evidence>
<evidence type="ECO:0000256" key="8">
    <source>
        <dbReference type="ARBA" id="ARBA00022643"/>
    </source>
</evidence>
<keyword evidence="15" id="KW-0843">Virulence</keyword>
<dbReference type="InterPro" id="IPR013767">
    <property type="entry name" value="PAS_fold"/>
</dbReference>
<keyword evidence="12 19" id="KW-0418">Kinase</keyword>
<dbReference type="Gene3D" id="3.30.450.20">
    <property type="entry name" value="PAS domain"/>
    <property type="match status" value="2"/>
</dbReference>
<dbReference type="SMART" id="SM00086">
    <property type="entry name" value="PAC"/>
    <property type="match status" value="1"/>
</dbReference>
<keyword evidence="16" id="KW-0675">Receptor</keyword>
<evidence type="ECO:0000256" key="3">
    <source>
        <dbReference type="ARBA" id="ARBA00021740"/>
    </source>
</evidence>
<feature type="domain" description="PAC" evidence="18">
    <location>
        <begin position="233"/>
        <end position="285"/>
    </location>
</feature>
<evidence type="ECO:0000256" key="1">
    <source>
        <dbReference type="ARBA" id="ARBA00000085"/>
    </source>
</evidence>
<dbReference type="InterPro" id="IPR011102">
    <property type="entry name" value="Sig_transdc_His_kinase_HWE"/>
</dbReference>
<dbReference type="GO" id="GO:0004673">
    <property type="term" value="F:protein histidine kinase activity"/>
    <property type="evidence" value="ECO:0007669"/>
    <property type="project" value="UniProtKB-EC"/>
</dbReference>
<organism evidence="19 20">
    <name type="scientific">Microvirga arabica</name>
    <dbReference type="NCBI Taxonomy" id="1128671"/>
    <lineage>
        <taxon>Bacteria</taxon>
        <taxon>Pseudomonadati</taxon>
        <taxon>Pseudomonadota</taxon>
        <taxon>Alphaproteobacteria</taxon>
        <taxon>Hyphomicrobiales</taxon>
        <taxon>Methylobacteriaceae</taxon>
        <taxon>Microvirga</taxon>
    </lineage>
</organism>
<evidence type="ECO:0000256" key="5">
    <source>
        <dbReference type="ARBA" id="ARBA00022553"/>
    </source>
</evidence>
<dbReference type="InterPro" id="IPR000014">
    <property type="entry name" value="PAS"/>
</dbReference>
<evidence type="ECO:0000256" key="10">
    <source>
        <dbReference type="ARBA" id="ARBA00022737"/>
    </source>
</evidence>
<comment type="catalytic activity">
    <reaction evidence="1">
        <text>ATP + protein L-histidine = ADP + protein N-phospho-L-histidine.</text>
        <dbReference type="EC" id="2.7.13.3"/>
    </reaction>
</comment>
<keyword evidence="9 19" id="KW-0808">Transferase</keyword>
<dbReference type="InterPro" id="IPR000700">
    <property type="entry name" value="PAS-assoc_C"/>
</dbReference>
<gene>
    <name evidence="19" type="ORF">ACETIH_14045</name>
</gene>
<dbReference type="NCBIfam" id="TIGR00229">
    <property type="entry name" value="sensory_box"/>
    <property type="match status" value="1"/>
</dbReference>
<dbReference type="Proteomes" id="UP001593940">
    <property type="component" value="Unassembled WGS sequence"/>
</dbReference>
<keyword evidence="4" id="KW-0600">Photoreceptor protein</keyword>
<dbReference type="InterPro" id="IPR001610">
    <property type="entry name" value="PAC"/>
</dbReference>
<dbReference type="SUPFAM" id="SSF55785">
    <property type="entry name" value="PYP-like sensor domain (PAS domain)"/>
    <property type="match status" value="1"/>
</dbReference>
<evidence type="ECO:0000256" key="7">
    <source>
        <dbReference type="ARBA" id="ARBA00022630"/>
    </source>
</evidence>
<evidence type="ECO:0000256" key="4">
    <source>
        <dbReference type="ARBA" id="ARBA00022543"/>
    </source>
</evidence>
<dbReference type="PANTHER" id="PTHR41523:SF7">
    <property type="entry name" value="HISTIDINE KINASE"/>
    <property type="match status" value="1"/>
</dbReference>
<evidence type="ECO:0000256" key="9">
    <source>
        <dbReference type="ARBA" id="ARBA00022679"/>
    </source>
</evidence>
<evidence type="ECO:0000256" key="2">
    <source>
        <dbReference type="ARBA" id="ARBA00012438"/>
    </source>
</evidence>
<evidence type="ECO:0000313" key="20">
    <source>
        <dbReference type="Proteomes" id="UP001593940"/>
    </source>
</evidence>
<dbReference type="EC" id="2.7.13.3" evidence="2"/>
<evidence type="ECO:0000256" key="14">
    <source>
        <dbReference type="ARBA" id="ARBA00022991"/>
    </source>
</evidence>
<accession>A0ABV6Y993</accession>
<evidence type="ECO:0000313" key="19">
    <source>
        <dbReference type="EMBL" id="MFC1457819.1"/>
    </source>
</evidence>
<dbReference type="SMART" id="SM00091">
    <property type="entry name" value="PAS"/>
    <property type="match status" value="1"/>
</dbReference>
<comment type="caution">
    <text evidence="19">The sequence shown here is derived from an EMBL/GenBank/DDBJ whole genome shotgun (WGS) entry which is preliminary data.</text>
</comment>
<keyword evidence="8" id="KW-0288">FMN</keyword>
<reference evidence="19 20" key="1">
    <citation type="submission" date="2024-09" db="EMBL/GenBank/DDBJ databases">
        <title>Nodulacao em especies de Leguminosae Basais da Amazonia e Caracterizacao dos Rizobios e Bacterias Associadas aos Nodulos.</title>
        <authorList>
            <person name="Jambeiro I.C.A."/>
            <person name="Lopes I.S."/>
            <person name="Aguiar E.R.G.R."/>
            <person name="Santos A.F.J."/>
            <person name="Dos Santos J.M.F."/>
            <person name="Gross E."/>
        </authorList>
    </citation>
    <scope>NUCLEOTIDE SEQUENCE [LARGE SCALE GENOMIC DNA]</scope>
    <source>
        <strain evidence="19 20">BRUESC1165</strain>
    </source>
</reference>
<keyword evidence="11" id="KW-0547">Nucleotide-binding</keyword>
<dbReference type="CDD" id="cd00130">
    <property type="entry name" value="PAS"/>
    <property type="match status" value="1"/>
</dbReference>
<name>A0ABV6Y993_9HYPH</name>
<evidence type="ECO:0000259" key="18">
    <source>
        <dbReference type="PROSITE" id="PS50113"/>
    </source>
</evidence>
<dbReference type="Pfam" id="PF00989">
    <property type="entry name" value="PAS"/>
    <property type="match status" value="1"/>
</dbReference>